<sequence length="387" mass="42546">MSSIDGMSTVTGASFVKSGADNTVVLLGADGDVQDIQGILRKTILDQPYPEPTDDDYVTLGAVKSEFVSSIYSDSINGNQTATQFFKSGGTYQQVLLANGTTKLLSEFASGNVDDSNYVKKTGQELQIIHGVLRRDDDELSMSDRYDNQTIYGTKTFNSNINAAGFAKTGKDDTSVLLADGGDRLLSNFSSGGASIEDLTSQVAINVTATVEILDAIQQMLVGFNKQAFLVCSKVYIDEALLDAAGLSEFPELYAYIHEREPKRIVDGIANQIIVGPQYLQDQVKDIDDKLNVQPIPQPIVPIEISQVQIFKIPKSQLAANVQMYNPADEYFYFYKLRNKVVYNIGLYLSNDFMGFVLTNFLEELWPFSKHALILGDDVGHKQNVMG</sequence>
<protein>
    <submittedName>
        <fullName evidence="1">Uncharacterized protein</fullName>
    </submittedName>
</protein>
<name>A0A5J4VUD5_9EUKA</name>
<gene>
    <name evidence="1" type="ORF">EZS28_018726</name>
</gene>
<proteinExistence type="predicted"/>
<evidence type="ECO:0000313" key="1">
    <source>
        <dbReference type="EMBL" id="KAA6385746.1"/>
    </source>
</evidence>
<feature type="non-terminal residue" evidence="1">
    <location>
        <position position="387"/>
    </location>
</feature>
<dbReference type="Proteomes" id="UP000324800">
    <property type="component" value="Unassembled WGS sequence"/>
</dbReference>
<evidence type="ECO:0000313" key="2">
    <source>
        <dbReference type="Proteomes" id="UP000324800"/>
    </source>
</evidence>
<reference evidence="1 2" key="1">
    <citation type="submission" date="2019-03" db="EMBL/GenBank/DDBJ databases">
        <title>Single cell metagenomics reveals metabolic interactions within the superorganism composed of flagellate Streblomastix strix and complex community of Bacteroidetes bacteria on its surface.</title>
        <authorList>
            <person name="Treitli S.C."/>
            <person name="Kolisko M."/>
            <person name="Husnik F."/>
            <person name="Keeling P."/>
            <person name="Hampl V."/>
        </authorList>
    </citation>
    <scope>NUCLEOTIDE SEQUENCE [LARGE SCALE GENOMIC DNA]</scope>
    <source>
        <strain evidence="1">ST1C</strain>
    </source>
</reference>
<comment type="caution">
    <text evidence="1">The sequence shown here is derived from an EMBL/GenBank/DDBJ whole genome shotgun (WGS) entry which is preliminary data.</text>
</comment>
<accession>A0A5J4VUD5</accession>
<dbReference type="AlphaFoldDB" id="A0A5J4VUD5"/>
<dbReference type="EMBL" id="SNRW01005125">
    <property type="protein sequence ID" value="KAA6385746.1"/>
    <property type="molecule type" value="Genomic_DNA"/>
</dbReference>
<organism evidence="1 2">
    <name type="scientific">Streblomastix strix</name>
    <dbReference type="NCBI Taxonomy" id="222440"/>
    <lineage>
        <taxon>Eukaryota</taxon>
        <taxon>Metamonada</taxon>
        <taxon>Preaxostyla</taxon>
        <taxon>Oxymonadida</taxon>
        <taxon>Streblomastigidae</taxon>
        <taxon>Streblomastix</taxon>
    </lineage>
</organism>